<feature type="domain" description="Bro-N" evidence="2">
    <location>
        <begin position="23"/>
        <end position="132"/>
    </location>
</feature>
<keyword evidence="1" id="KW-0175">Coiled coil</keyword>
<protein>
    <recommendedName>
        <fullName evidence="2">Bro-N domain-containing protein</fullName>
    </recommendedName>
</protein>
<evidence type="ECO:0000259" key="2">
    <source>
        <dbReference type="PROSITE" id="PS51750"/>
    </source>
</evidence>
<evidence type="ECO:0000313" key="3">
    <source>
        <dbReference type="EMBL" id="KAJ3056857.1"/>
    </source>
</evidence>
<dbReference type="Pfam" id="PF02498">
    <property type="entry name" value="Bro-N"/>
    <property type="match status" value="1"/>
</dbReference>
<sequence>MSSAPSSSEHIEAGDILRVEGSEVAICETFKDGPLTSPLTIHGTRDQPLFRLSEVEKLLGKSNLRGTVKHFDDDKKVVKNAYDTLGRTQEVILLTEEGIITLMHNVRGSPVAKTFRRLLQDAETARAAADQARLAAEKKGQEAEAALKKAREANETLKRRLKNKHQKRETIHIIRNPADAERKLYKNRPHQGPQQAEQSICDGHARRGGHDSLRPDLQRSALDPGLFRKVVDSIAHFVDGLTASLDNVTGARFDEVVKTAMHNLKNFDAEDGNESDSSSSTRSSVVVSGLATSKNPLPWWQNHVVLVQI</sequence>
<name>A0AAD5X8H8_9FUNG</name>
<evidence type="ECO:0000256" key="1">
    <source>
        <dbReference type="SAM" id="Coils"/>
    </source>
</evidence>
<reference evidence="3" key="1">
    <citation type="submission" date="2020-05" db="EMBL/GenBank/DDBJ databases">
        <title>Phylogenomic resolution of chytrid fungi.</title>
        <authorList>
            <person name="Stajich J.E."/>
            <person name="Amses K."/>
            <person name="Simmons R."/>
            <person name="Seto K."/>
            <person name="Myers J."/>
            <person name="Bonds A."/>
            <person name="Quandt C.A."/>
            <person name="Barry K."/>
            <person name="Liu P."/>
            <person name="Grigoriev I."/>
            <person name="Longcore J.E."/>
            <person name="James T.Y."/>
        </authorList>
    </citation>
    <scope>NUCLEOTIDE SEQUENCE</scope>
    <source>
        <strain evidence="3">JEL0318</strain>
    </source>
</reference>
<comment type="caution">
    <text evidence="3">The sequence shown here is derived from an EMBL/GenBank/DDBJ whole genome shotgun (WGS) entry which is preliminary data.</text>
</comment>
<organism evidence="3 4">
    <name type="scientific">Rhizophlyctis rosea</name>
    <dbReference type="NCBI Taxonomy" id="64517"/>
    <lineage>
        <taxon>Eukaryota</taxon>
        <taxon>Fungi</taxon>
        <taxon>Fungi incertae sedis</taxon>
        <taxon>Chytridiomycota</taxon>
        <taxon>Chytridiomycota incertae sedis</taxon>
        <taxon>Chytridiomycetes</taxon>
        <taxon>Rhizophlyctidales</taxon>
        <taxon>Rhizophlyctidaceae</taxon>
        <taxon>Rhizophlyctis</taxon>
    </lineage>
</organism>
<proteinExistence type="predicted"/>
<keyword evidence="4" id="KW-1185">Reference proteome</keyword>
<dbReference type="InterPro" id="IPR003497">
    <property type="entry name" value="BRO_N_domain"/>
</dbReference>
<evidence type="ECO:0000313" key="4">
    <source>
        <dbReference type="Proteomes" id="UP001212841"/>
    </source>
</evidence>
<accession>A0AAD5X8H8</accession>
<feature type="coiled-coil region" evidence="1">
    <location>
        <begin position="119"/>
        <end position="167"/>
    </location>
</feature>
<dbReference type="EMBL" id="JADGJD010000018">
    <property type="protein sequence ID" value="KAJ3056857.1"/>
    <property type="molecule type" value="Genomic_DNA"/>
</dbReference>
<gene>
    <name evidence="3" type="ORF">HK097_003393</name>
</gene>
<dbReference type="PROSITE" id="PS51750">
    <property type="entry name" value="BRO_N"/>
    <property type="match status" value="1"/>
</dbReference>
<dbReference type="AlphaFoldDB" id="A0AAD5X8H8"/>
<dbReference type="Proteomes" id="UP001212841">
    <property type="component" value="Unassembled WGS sequence"/>
</dbReference>